<organism evidence="1 2">
    <name type="scientific">Plectus sambesii</name>
    <dbReference type="NCBI Taxonomy" id="2011161"/>
    <lineage>
        <taxon>Eukaryota</taxon>
        <taxon>Metazoa</taxon>
        <taxon>Ecdysozoa</taxon>
        <taxon>Nematoda</taxon>
        <taxon>Chromadorea</taxon>
        <taxon>Plectida</taxon>
        <taxon>Plectina</taxon>
        <taxon>Plectoidea</taxon>
        <taxon>Plectidae</taxon>
        <taxon>Plectus</taxon>
    </lineage>
</organism>
<keyword evidence="1" id="KW-1185">Reference proteome</keyword>
<proteinExistence type="predicted"/>
<protein>
    <submittedName>
        <fullName evidence="2">Uncharacterized protein</fullName>
    </submittedName>
</protein>
<evidence type="ECO:0000313" key="2">
    <source>
        <dbReference type="WBParaSite" id="PSAMB.scaffold5571size11371.g26923.t1"/>
    </source>
</evidence>
<accession>A0A914WYC5</accession>
<name>A0A914WYC5_9BILA</name>
<dbReference type="WBParaSite" id="PSAMB.scaffold5571size11371.g26923.t1">
    <property type="protein sequence ID" value="PSAMB.scaffold5571size11371.g26923.t1"/>
    <property type="gene ID" value="PSAMB.scaffold5571size11371.g26923"/>
</dbReference>
<dbReference type="AlphaFoldDB" id="A0A914WYC5"/>
<reference evidence="2" key="1">
    <citation type="submission" date="2022-11" db="UniProtKB">
        <authorList>
            <consortium name="WormBaseParasite"/>
        </authorList>
    </citation>
    <scope>IDENTIFICATION</scope>
</reference>
<dbReference type="Proteomes" id="UP000887566">
    <property type="component" value="Unplaced"/>
</dbReference>
<evidence type="ECO:0000313" key="1">
    <source>
        <dbReference type="Proteomes" id="UP000887566"/>
    </source>
</evidence>
<sequence>LLSLATRMGYCKANYLFVNFEVRTTDRYQLPYTNRELFHLTQVCDELFVTLVPSLDLNSSYIDANAAKAIIDRFLDDFPLSKVAHFGPNLTSILIEHRAILDAVQKRAKKLYLSLDVDDRNGQLVDSLPPYVTLCVEGRYPLDIEAHLSPKINVVLKFATSDVGYLCQAPESTVRNAVLAAKLGEKVPIHGTMICELSTGCEIMPPSLAYVPEIATLGVSWNRDVDMKRFCYLLPRITAEHVLLDGKMTALFQQAMTLGRVEHELTKLGAGLLRTGSAGSPSSIPNGVGPKKPPISVFVEMILNPDNMTLERLTPVAFKKSRIELRRSLKALDEARKELPYNFELALVLAEIQLVSELMALASRLGQALCIHGGNPTTTGDHHVGLSTINVGVANLPLTVRTDLANSLLEIRSKFQHTWLSRNIPSTLPNALKIFDNLFRALLPPSMQDYSKNLL</sequence>